<evidence type="ECO:0000256" key="6">
    <source>
        <dbReference type="ARBA" id="ARBA00022741"/>
    </source>
</evidence>
<dbReference type="GO" id="GO:0005829">
    <property type="term" value="C:cytosol"/>
    <property type="evidence" value="ECO:0007669"/>
    <property type="project" value="TreeGrafter"/>
</dbReference>
<dbReference type="PANTHER" id="PTHR46969:SF1">
    <property type="entry name" value="BIFUNCTIONAL PROTEIN HLDE"/>
    <property type="match status" value="1"/>
</dbReference>
<dbReference type="PROSITE" id="PS00583">
    <property type="entry name" value="PFKB_KINASES_1"/>
    <property type="match status" value="1"/>
</dbReference>
<feature type="domain" description="Cytidyltransferase-like" evidence="14">
    <location>
        <begin position="354"/>
        <end position="479"/>
    </location>
</feature>
<dbReference type="EC" id="2.7.1.167" evidence="12"/>
<feature type="domain" description="Carbohydrate kinase PfkB" evidence="13">
    <location>
        <begin position="16"/>
        <end position="311"/>
    </location>
</feature>
<keyword evidence="7 12" id="KW-0418">Kinase</keyword>
<comment type="similarity">
    <text evidence="12">In the N-terminal section; belongs to the carbohydrate kinase PfkB family.</text>
</comment>
<protein>
    <recommendedName>
        <fullName evidence="12">Bifunctional protein HldE</fullName>
    </recommendedName>
    <domain>
        <recommendedName>
            <fullName evidence="12">D-beta-D-heptose 7-phosphate kinase</fullName>
            <ecNumber evidence="12">2.7.1.167</ecNumber>
        </recommendedName>
        <alternativeName>
            <fullName evidence="12">D-beta-D-heptose 7-phosphotransferase</fullName>
        </alternativeName>
        <alternativeName>
            <fullName evidence="12">D-glycero-beta-D-manno-heptose-7-phosphate kinase</fullName>
        </alternativeName>
    </domain>
    <domain>
        <recommendedName>
            <fullName evidence="12">D-beta-D-heptose 1-phosphate adenylyltransferase</fullName>
            <ecNumber evidence="12">2.7.7.70</ecNumber>
        </recommendedName>
        <alternativeName>
            <fullName evidence="12">D-glycero-beta-D-manno-heptose 1-phosphate adenylyltransferase</fullName>
        </alternativeName>
    </domain>
</protein>
<dbReference type="GO" id="GO:0016773">
    <property type="term" value="F:phosphotransferase activity, alcohol group as acceptor"/>
    <property type="evidence" value="ECO:0007669"/>
    <property type="project" value="InterPro"/>
</dbReference>
<dbReference type="GO" id="GO:0033785">
    <property type="term" value="F:heptose 7-phosphate kinase activity"/>
    <property type="evidence" value="ECO:0007669"/>
    <property type="project" value="UniProtKB-UniRule"/>
</dbReference>
<dbReference type="OrthoDB" id="9802794at2"/>
<comment type="pathway">
    <text evidence="12">Nucleotide-sugar biosynthesis; ADP-L-glycero-beta-D-manno-heptose biosynthesis; ADP-L-glycero-beta-D-manno-heptose from D-glycero-beta-D-manno-heptose 7-phosphate: step 3/4.</text>
</comment>
<gene>
    <name evidence="15" type="primary">rfaE2</name>
    <name evidence="12" type="synonym">hldE</name>
    <name evidence="15" type="ORF">D1224_00540</name>
</gene>
<evidence type="ECO:0000256" key="5">
    <source>
        <dbReference type="ARBA" id="ARBA00022695"/>
    </source>
</evidence>
<dbReference type="Pfam" id="PF01467">
    <property type="entry name" value="CTP_transf_like"/>
    <property type="match status" value="1"/>
</dbReference>
<evidence type="ECO:0000256" key="12">
    <source>
        <dbReference type="HAMAP-Rule" id="MF_01603"/>
    </source>
</evidence>
<comment type="pathway">
    <text evidence="12">Nucleotide-sugar biosynthesis; ADP-L-glycero-beta-D-manno-heptose biosynthesis; ADP-L-glycero-beta-D-manno-heptose from D-glycero-beta-D-manno-heptose 7-phosphate: step 1/4.</text>
</comment>
<evidence type="ECO:0000256" key="8">
    <source>
        <dbReference type="ARBA" id="ARBA00022840"/>
    </source>
</evidence>
<evidence type="ECO:0000313" key="16">
    <source>
        <dbReference type="Proteomes" id="UP000265431"/>
    </source>
</evidence>
<dbReference type="InterPro" id="IPR011913">
    <property type="entry name" value="RfaE_dom_I"/>
</dbReference>
<comment type="similarity">
    <text evidence="12">In the C-terminal section; belongs to the cytidylyltransferase family.</text>
</comment>
<comment type="subunit">
    <text evidence="12">Homodimer.</text>
</comment>
<evidence type="ECO:0000259" key="14">
    <source>
        <dbReference type="Pfam" id="PF01467"/>
    </source>
</evidence>
<keyword evidence="9 12" id="KW-0511">Multifunctional enzyme</keyword>
<comment type="catalytic activity">
    <reaction evidence="12">
        <text>D-glycero-beta-D-manno-heptose 7-phosphate + ATP = D-glycero-beta-D-manno-heptose 1,7-bisphosphate + ADP + H(+)</text>
        <dbReference type="Rhea" id="RHEA:27473"/>
        <dbReference type="ChEBI" id="CHEBI:15378"/>
        <dbReference type="ChEBI" id="CHEBI:30616"/>
        <dbReference type="ChEBI" id="CHEBI:60204"/>
        <dbReference type="ChEBI" id="CHEBI:60208"/>
        <dbReference type="ChEBI" id="CHEBI:456216"/>
        <dbReference type="EC" id="2.7.1.167"/>
    </reaction>
</comment>
<dbReference type="Proteomes" id="UP000265431">
    <property type="component" value="Unassembled WGS sequence"/>
</dbReference>
<dbReference type="GO" id="GO:0097171">
    <property type="term" value="P:ADP-L-glycero-beta-D-manno-heptose biosynthetic process"/>
    <property type="evidence" value="ECO:0007669"/>
    <property type="project" value="UniProtKB-UniPathway"/>
</dbReference>
<evidence type="ECO:0000256" key="7">
    <source>
        <dbReference type="ARBA" id="ARBA00022777"/>
    </source>
</evidence>
<dbReference type="InterPro" id="IPR029056">
    <property type="entry name" value="Ribokinase-like"/>
</dbReference>
<dbReference type="EC" id="2.7.7.70" evidence="12"/>
<accession>A0A399R6L6</accession>
<comment type="function">
    <text evidence="1 12">Catalyzes the phosphorylation of D-glycero-D-manno-heptose 7-phosphate at the C-1 position to selectively form D-glycero-beta-D-manno-heptose-1,7-bisphosphate.</text>
</comment>
<dbReference type="NCBIfam" id="TIGR02199">
    <property type="entry name" value="rfaE_dom_II"/>
    <property type="match status" value="1"/>
</dbReference>
<dbReference type="HAMAP" id="MF_01603">
    <property type="entry name" value="HldE"/>
    <property type="match status" value="1"/>
</dbReference>
<dbReference type="InterPro" id="IPR023030">
    <property type="entry name" value="Bifunc_HldE"/>
</dbReference>
<evidence type="ECO:0000256" key="1">
    <source>
        <dbReference type="ARBA" id="ARBA00002319"/>
    </source>
</evidence>
<comment type="pathway">
    <text evidence="3">Bacterial outer membrane biogenesis; LPS core biosynthesis.</text>
</comment>
<dbReference type="EMBL" id="QWGB01000003">
    <property type="protein sequence ID" value="RIJ26141.1"/>
    <property type="molecule type" value="Genomic_DNA"/>
</dbReference>
<evidence type="ECO:0000256" key="2">
    <source>
        <dbReference type="ARBA" id="ARBA00003753"/>
    </source>
</evidence>
<dbReference type="PROSITE" id="PS00584">
    <property type="entry name" value="PFKB_KINASES_2"/>
    <property type="match status" value="1"/>
</dbReference>
<comment type="caution">
    <text evidence="15">The sequence shown here is derived from an EMBL/GenBank/DDBJ whole genome shotgun (WGS) entry which is preliminary data.</text>
</comment>
<dbReference type="UniPathway" id="UPA00958"/>
<comment type="function">
    <text evidence="2 12">Catalyzes the ADP transfer from ATP to D-glycero-beta-D-manno-heptose 1-phosphate, yielding ADP-D-glycero-beta-D-manno-heptose.</text>
</comment>
<keyword evidence="10 12" id="KW-0119">Carbohydrate metabolism</keyword>
<feature type="region of interest" description="Ribokinase" evidence="12">
    <location>
        <begin position="1"/>
        <end position="326"/>
    </location>
</feature>
<dbReference type="AlphaFoldDB" id="A0A399R6L6"/>
<keyword evidence="8 12" id="KW-0067">ATP-binding</keyword>
<dbReference type="Gene3D" id="3.40.1190.20">
    <property type="match status" value="1"/>
</dbReference>
<dbReference type="PANTHER" id="PTHR46969">
    <property type="entry name" value="BIFUNCTIONAL PROTEIN HLDE"/>
    <property type="match status" value="1"/>
</dbReference>
<evidence type="ECO:0000256" key="10">
    <source>
        <dbReference type="ARBA" id="ARBA00023277"/>
    </source>
</evidence>
<dbReference type="Pfam" id="PF00294">
    <property type="entry name" value="PfkB"/>
    <property type="match status" value="1"/>
</dbReference>
<evidence type="ECO:0000313" key="15">
    <source>
        <dbReference type="EMBL" id="RIJ26141.1"/>
    </source>
</evidence>
<dbReference type="SUPFAM" id="SSF53613">
    <property type="entry name" value="Ribokinase-like"/>
    <property type="match status" value="1"/>
</dbReference>
<proteinExistence type="inferred from homology"/>
<keyword evidence="4 12" id="KW-0808">Transferase</keyword>
<evidence type="ECO:0000259" key="13">
    <source>
        <dbReference type="Pfam" id="PF00294"/>
    </source>
</evidence>
<dbReference type="InterPro" id="IPR011611">
    <property type="entry name" value="PfkB_dom"/>
</dbReference>
<keyword evidence="16" id="KW-1185">Reference proteome</keyword>
<dbReference type="InterPro" id="IPR014729">
    <property type="entry name" value="Rossmann-like_a/b/a_fold"/>
</dbReference>
<dbReference type="Gene3D" id="3.40.50.620">
    <property type="entry name" value="HUPs"/>
    <property type="match status" value="1"/>
</dbReference>
<organism evidence="15 16">
    <name type="scientific">Henriciella barbarensis</name>
    <dbReference type="NCBI Taxonomy" id="86342"/>
    <lineage>
        <taxon>Bacteria</taxon>
        <taxon>Pseudomonadati</taxon>
        <taxon>Pseudomonadota</taxon>
        <taxon>Alphaproteobacteria</taxon>
        <taxon>Hyphomonadales</taxon>
        <taxon>Hyphomonadaceae</taxon>
        <taxon>Henriciella</taxon>
    </lineage>
</organism>
<keyword evidence="6 12" id="KW-0547">Nucleotide-binding</keyword>
<sequence>MRQQISDILHKASGKQIICVGDLMLDRYVYGSVGRVSPEAPVPVLRKSNSTEVPGGAGNVARNLSALGLHTIMIGCIGDDDAGTHLTELLEADPLISCQLVRTSSMPTVIKTRFIAGTQQLLRVDTEDDCPDLADASSEIGKLVTDAARTAALIIVSDYAKGAVNPIVFDACIRAARDNGIPVLVDPKSKDFSVYTGANLIKPNASELAAASGLPTTSDSDVKAALGTMADSLPDTSFVVTRAGKGMSWFEGTKTFHMKGEARQVFDVSGAGDTSMAALAAAIAAGAELKDAVELAIAASGIVVGKVGTATVSADELQRALSAGEAPQSAGLLTRADIVELATRWRASGLRVGFTNGCFDILHPGHLRVLRQARAQCDRLIVAVNTDASVKRLKGESRPVNTEQDRAELLSGIAAVDAVTSFDEDTPAELIEALQPDVLVKGGDYKADEIVGADTVRARGGEVIIVPLLEGRSTTNIIERSRS</sequence>
<name>A0A399R6L6_9PROT</name>
<dbReference type="RefSeq" id="WP_119377994.1">
    <property type="nucleotide sequence ID" value="NZ_QWGB01000003.1"/>
</dbReference>
<dbReference type="InterPro" id="IPR004821">
    <property type="entry name" value="Cyt_trans-like"/>
</dbReference>
<evidence type="ECO:0000256" key="3">
    <source>
        <dbReference type="ARBA" id="ARBA00004713"/>
    </source>
</evidence>
<feature type="region of interest" description="Cytidylyltransferase" evidence="12">
    <location>
        <begin position="354"/>
        <end position="483"/>
    </location>
</feature>
<feature type="binding site" evidence="12">
    <location>
        <begin position="204"/>
        <end position="207"/>
    </location>
    <ligand>
        <name>ATP</name>
        <dbReference type="ChEBI" id="CHEBI:30616"/>
    </ligand>
</feature>
<dbReference type="NCBIfam" id="TIGR00125">
    <property type="entry name" value="cyt_tran_rel"/>
    <property type="match status" value="1"/>
</dbReference>
<comment type="catalytic activity">
    <reaction evidence="11 12">
        <text>D-glycero-beta-D-manno-heptose 1-phosphate + ATP + H(+) = ADP-D-glycero-beta-D-manno-heptose + diphosphate</text>
        <dbReference type="Rhea" id="RHEA:27465"/>
        <dbReference type="ChEBI" id="CHEBI:15378"/>
        <dbReference type="ChEBI" id="CHEBI:30616"/>
        <dbReference type="ChEBI" id="CHEBI:33019"/>
        <dbReference type="ChEBI" id="CHEBI:59967"/>
        <dbReference type="ChEBI" id="CHEBI:61593"/>
        <dbReference type="EC" id="2.7.7.70"/>
    </reaction>
</comment>
<evidence type="ECO:0000256" key="11">
    <source>
        <dbReference type="ARBA" id="ARBA00047428"/>
    </source>
</evidence>
<dbReference type="InterPro" id="IPR002173">
    <property type="entry name" value="Carboh/pur_kinase_PfkB_CS"/>
</dbReference>
<keyword evidence="5 12" id="KW-0548">Nucleotidyltransferase</keyword>
<dbReference type="UniPathway" id="UPA00356">
    <property type="reaction ID" value="UER00437"/>
</dbReference>
<evidence type="ECO:0000256" key="9">
    <source>
        <dbReference type="ARBA" id="ARBA00023268"/>
    </source>
</evidence>
<dbReference type="CDD" id="cd01172">
    <property type="entry name" value="RfaE_like"/>
    <property type="match status" value="1"/>
</dbReference>
<dbReference type="GO" id="GO:0005524">
    <property type="term" value="F:ATP binding"/>
    <property type="evidence" value="ECO:0007669"/>
    <property type="project" value="UniProtKB-UniRule"/>
</dbReference>
<dbReference type="GO" id="GO:0033786">
    <property type="term" value="F:heptose-1-phosphate adenylyltransferase activity"/>
    <property type="evidence" value="ECO:0007669"/>
    <property type="project" value="UniProtKB-UniRule"/>
</dbReference>
<dbReference type="InterPro" id="IPR011914">
    <property type="entry name" value="RfaE_dom_II"/>
</dbReference>
<dbReference type="GO" id="GO:0009244">
    <property type="term" value="P:lipopolysaccharide core region biosynthetic process"/>
    <property type="evidence" value="ECO:0007669"/>
    <property type="project" value="UniProtKB-UniPathway"/>
</dbReference>
<reference evidence="15 16" key="1">
    <citation type="submission" date="2018-08" db="EMBL/GenBank/DDBJ databases">
        <title>Henriciella mobilis sp. nov., isolated from seawater.</title>
        <authorList>
            <person name="Cheng H."/>
            <person name="Wu Y.-H."/>
            <person name="Xu X.-W."/>
            <person name="Guo L.-L."/>
        </authorList>
    </citation>
    <scope>NUCLEOTIDE SEQUENCE [LARGE SCALE GENOMIC DNA]</scope>
    <source>
        <strain evidence="15 16">CCUG66934</strain>
    </source>
</reference>
<dbReference type="SUPFAM" id="SSF52374">
    <property type="entry name" value="Nucleotidylyl transferase"/>
    <property type="match status" value="1"/>
</dbReference>
<feature type="active site" evidence="12">
    <location>
        <position position="273"/>
    </location>
</feature>
<evidence type="ECO:0000256" key="4">
    <source>
        <dbReference type="ARBA" id="ARBA00022679"/>
    </source>
</evidence>